<dbReference type="EMBL" id="ML178845">
    <property type="protein sequence ID" value="TFK97637.1"/>
    <property type="molecule type" value="Genomic_DNA"/>
</dbReference>
<dbReference type="PANTHER" id="PTHR13318:SF95">
    <property type="entry name" value="F-BOX PROTEIN YLR352W"/>
    <property type="match status" value="1"/>
</dbReference>
<dbReference type="Pfam" id="PF23550">
    <property type="entry name" value="zf_Tbcl_Rhp7"/>
    <property type="match status" value="1"/>
</dbReference>
<evidence type="ECO:0000256" key="1">
    <source>
        <dbReference type="SAM" id="MobiDB-lite"/>
    </source>
</evidence>
<evidence type="ECO:0000313" key="4">
    <source>
        <dbReference type="Proteomes" id="UP000305067"/>
    </source>
</evidence>
<reference evidence="3 4" key="1">
    <citation type="journal article" date="2019" name="Nat. Ecol. Evol.">
        <title>Megaphylogeny resolves global patterns of mushroom evolution.</title>
        <authorList>
            <person name="Varga T."/>
            <person name="Krizsan K."/>
            <person name="Foldi C."/>
            <person name="Dima B."/>
            <person name="Sanchez-Garcia M."/>
            <person name="Sanchez-Ramirez S."/>
            <person name="Szollosi G.J."/>
            <person name="Szarkandi J.G."/>
            <person name="Papp V."/>
            <person name="Albert L."/>
            <person name="Andreopoulos W."/>
            <person name="Angelini C."/>
            <person name="Antonin V."/>
            <person name="Barry K.W."/>
            <person name="Bougher N.L."/>
            <person name="Buchanan P."/>
            <person name="Buyck B."/>
            <person name="Bense V."/>
            <person name="Catcheside P."/>
            <person name="Chovatia M."/>
            <person name="Cooper J."/>
            <person name="Damon W."/>
            <person name="Desjardin D."/>
            <person name="Finy P."/>
            <person name="Geml J."/>
            <person name="Haridas S."/>
            <person name="Hughes K."/>
            <person name="Justo A."/>
            <person name="Karasinski D."/>
            <person name="Kautmanova I."/>
            <person name="Kiss B."/>
            <person name="Kocsube S."/>
            <person name="Kotiranta H."/>
            <person name="LaButti K.M."/>
            <person name="Lechner B.E."/>
            <person name="Liimatainen K."/>
            <person name="Lipzen A."/>
            <person name="Lukacs Z."/>
            <person name="Mihaltcheva S."/>
            <person name="Morgado L.N."/>
            <person name="Niskanen T."/>
            <person name="Noordeloos M.E."/>
            <person name="Ohm R.A."/>
            <person name="Ortiz-Santana B."/>
            <person name="Ovrebo C."/>
            <person name="Racz N."/>
            <person name="Riley R."/>
            <person name="Savchenko A."/>
            <person name="Shiryaev A."/>
            <person name="Soop K."/>
            <person name="Spirin V."/>
            <person name="Szebenyi C."/>
            <person name="Tomsovsky M."/>
            <person name="Tulloss R.E."/>
            <person name="Uehling J."/>
            <person name="Grigoriev I.V."/>
            <person name="Vagvolgyi C."/>
            <person name="Papp T."/>
            <person name="Martin F.M."/>
            <person name="Miettinen O."/>
            <person name="Hibbett D.S."/>
            <person name="Nagy L.G."/>
        </authorList>
    </citation>
    <scope>NUCLEOTIDE SEQUENCE [LARGE SCALE GENOMIC DNA]</scope>
    <source>
        <strain evidence="3 4">CBS 309.79</strain>
    </source>
</reference>
<dbReference type="GO" id="GO:0019005">
    <property type="term" value="C:SCF ubiquitin ligase complex"/>
    <property type="evidence" value="ECO:0007669"/>
    <property type="project" value="TreeGrafter"/>
</dbReference>
<dbReference type="GO" id="GO:0031146">
    <property type="term" value="P:SCF-dependent proteasomal ubiquitin-dependent protein catabolic process"/>
    <property type="evidence" value="ECO:0007669"/>
    <property type="project" value="TreeGrafter"/>
</dbReference>
<dbReference type="SUPFAM" id="SSF52047">
    <property type="entry name" value="RNI-like"/>
    <property type="match status" value="1"/>
</dbReference>
<sequence>MSRRGRGGNNNIVGPSSALTDFLKQEGITARSIARRVRTQQQPEENEGDNDQPAAGPSNQQEQAPDDDDEPGPSRRRATRRRGAAQQESDGEASDALDEPEAEAPLMKKRKLTKAQEAKLKASEKAKAKKKQKKKNDSDDDYDDEDDDPYSKLSMYSTAKPAAGSFADCAKCETKFTVTKYTQPAVPPPGWLCHSCAKAAGIDAFKKPAAPRKRKVPADKRKVVNFEEATYPSLVSMCVKIISKYINDVEALGDISALSMDSISKAICKNRSLSSQNVQLLYGVERESLTLHDATNLDSSSFSTMAHLNPSLTSLRLDFCGRIDNSSISTWSSPASFPSLTHLELLGPFLIRAPAWCTFFVSHPQLNSFKITQSPRFNLACVESLVENCQFIQELRLCEVGELNDEFLPVIAQYGTQLLYIDFSGPVTSFSDDAVTSFLQACGENLRHLDLSSHILLTDATLTSAIRPHCSSLTSLVLRDLPELTSNGVSQLFGIEHKENPKTQKTRIVKVAALKTPLQNLDMGRNTLLSTPALSSLLSHSSSALQSLNISGWKDTEEVALLEIGEKCKKLERVDVGWCREVTDFVVNEMMRGCEGLVEVKVWGCNKITVDCPRRKGVSIRGVESHTSF</sequence>
<dbReference type="OrthoDB" id="421226at2759"/>
<organism evidence="3 4">
    <name type="scientific">Pterulicium gracile</name>
    <dbReference type="NCBI Taxonomy" id="1884261"/>
    <lineage>
        <taxon>Eukaryota</taxon>
        <taxon>Fungi</taxon>
        <taxon>Dikarya</taxon>
        <taxon>Basidiomycota</taxon>
        <taxon>Agaricomycotina</taxon>
        <taxon>Agaricomycetes</taxon>
        <taxon>Agaricomycetidae</taxon>
        <taxon>Agaricales</taxon>
        <taxon>Pleurotineae</taxon>
        <taxon>Pterulaceae</taxon>
        <taxon>Pterulicium</taxon>
    </lineage>
</organism>
<feature type="domain" description="DNA repair protein rhp7 treble clef" evidence="2">
    <location>
        <begin position="164"/>
        <end position="201"/>
    </location>
</feature>
<dbReference type="Proteomes" id="UP000305067">
    <property type="component" value="Unassembled WGS sequence"/>
</dbReference>
<feature type="compositionally biased region" description="Acidic residues" evidence="1">
    <location>
        <begin position="138"/>
        <end position="148"/>
    </location>
</feature>
<dbReference type="AlphaFoldDB" id="A0A5C3Q8Y6"/>
<dbReference type="InterPro" id="IPR056451">
    <property type="entry name" value="Znf_Tbcl_Rhp7"/>
</dbReference>
<dbReference type="PANTHER" id="PTHR13318">
    <property type="entry name" value="PARTNER OF PAIRED, ISOFORM B-RELATED"/>
    <property type="match status" value="1"/>
</dbReference>
<dbReference type="SMART" id="SM00367">
    <property type="entry name" value="LRR_CC"/>
    <property type="match status" value="4"/>
</dbReference>
<feature type="compositionally biased region" description="Acidic residues" evidence="1">
    <location>
        <begin position="89"/>
        <end position="102"/>
    </location>
</feature>
<gene>
    <name evidence="3" type="ORF">BDV98DRAFT_607343</name>
</gene>
<feature type="compositionally biased region" description="Basic and acidic residues" evidence="1">
    <location>
        <begin position="114"/>
        <end position="126"/>
    </location>
</feature>
<dbReference type="STRING" id="1884261.A0A5C3Q8Y6"/>
<dbReference type="Gene3D" id="3.80.10.10">
    <property type="entry name" value="Ribonuclease Inhibitor"/>
    <property type="match status" value="3"/>
</dbReference>
<evidence type="ECO:0000259" key="2">
    <source>
        <dbReference type="Pfam" id="PF23550"/>
    </source>
</evidence>
<protein>
    <recommendedName>
        <fullName evidence="2">DNA repair protein rhp7 treble clef domain-containing protein</fullName>
    </recommendedName>
</protein>
<dbReference type="InterPro" id="IPR032675">
    <property type="entry name" value="LRR_dom_sf"/>
</dbReference>
<dbReference type="InterPro" id="IPR006553">
    <property type="entry name" value="Leu-rich_rpt_Cys-con_subtyp"/>
</dbReference>
<feature type="compositionally biased region" description="Basic residues" evidence="1">
    <location>
        <begin position="74"/>
        <end position="83"/>
    </location>
</feature>
<accession>A0A5C3Q8Y6</accession>
<feature type="region of interest" description="Disordered" evidence="1">
    <location>
        <begin position="1"/>
        <end position="148"/>
    </location>
</feature>
<evidence type="ECO:0000313" key="3">
    <source>
        <dbReference type="EMBL" id="TFK97637.1"/>
    </source>
</evidence>
<proteinExistence type="predicted"/>
<keyword evidence="4" id="KW-1185">Reference proteome</keyword>
<name>A0A5C3Q8Y6_9AGAR</name>